<accession>A0A2M7CHJ1</accession>
<comment type="caution">
    <text evidence="2">The sequence shown here is derived from an EMBL/GenBank/DDBJ whole genome shotgun (WGS) entry which is preliminary data.</text>
</comment>
<reference evidence="3" key="1">
    <citation type="submission" date="2017-09" db="EMBL/GenBank/DDBJ databases">
        <title>Depth-based differentiation of microbial function through sediment-hosted aquifers and enrichment of novel symbionts in the deep terrestrial subsurface.</title>
        <authorList>
            <person name="Probst A.J."/>
            <person name="Ladd B."/>
            <person name="Jarett J.K."/>
            <person name="Geller-Mcgrath D.E."/>
            <person name="Sieber C.M.K."/>
            <person name="Emerson J.B."/>
            <person name="Anantharaman K."/>
            <person name="Thomas B.C."/>
            <person name="Malmstrom R."/>
            <person name="Stieglmeier M."/>
            <person name="Klingl A."/>
            <person name="Woyke T."/>
            <person name="Ryan C.M."/>
            <person name="Banfield J.F."/>
        </authorList>
    </citation>
    <scope>NUCLEOTIDE SEQUENCE [LARGE SCALE GENOMIC DNA]</scope>
</reference>
<feature type="domain" description="RNA polymerase sigma-70 region 4" evidence="1">
    <location>
        <begin position="92"/>
        <end position="135"/>
    </location>
</feature>
<proteinExistence type="predicted"/>
<sequence>MRREARGGFAVNTQTQAGSASWYVPQKHGRGRLRIVLNVNQLASLYNQGKTYQEIADSCGVCAFTISHRVRELIQEGTIKSRKSIRDRCYASQREKRAITLRQIVIMYDQMATYEQIGKIFGVTRERVRQRIKRATSETGQRIFQARENFIGLAEARSRLSVRVPLASLKKAFASGEIPGIQNIYSIKTYIDCRHWEMVEQWARDTQSRRCVACGKVFIIARHSNCRRISCSNECAVIRSAQTRQQHNPNQFRGWRKQVAIKLANYHITDQEVWLGAFQAMRYAGLTYMKLRYLAKCGIIATRDHPSKKWGGKPTLTFSLGQLDVVKEVLLVINNNSQK</sequence>
<dbReference type="EMBL" id="PEUM01000099">
    <property type="protein sequence ID" value="PIV25091.1"/>
    <property type="molecule type" value="Genomic_DNA"/>
</dbReference>
<dbReference type="Pfam" id="PF04545">
    <property type="entry name" value="Sigma70_r4"/>
    <property type="match status" value="1"/>
</dbReference>
<dbReference type="InterPro" id="IPR036388">
    <property type="entry name" value="WH-like_DNA-bd_sf"/>
</dbReference>
<protein>
    <recommendedName>
        <fullName evidence="1">RNA polymerase sigma-70 region 4 domain-containing protein</fullName>
    </recommendedName>
</protein>
<dbReference type="Gene3D" id="1.10.10.10">
    <property type="entry name" value="Winged helix-like DNA-binding domain superfamily/Winged helix DNA-binding domain"/>
    <property type="match status" value="1"/>
</dbReference>
<dbReference type="AlphaFoldDB" id="A0A2M7CHJ1"/>
<dbReference type="SUPFAM" id="SSF88659">
    <property type="entry name" value="Sigma3 and sigma4 domains of RNA polymerase sigma factors"/>
    <property type="match status" value="1"/>
</dbReference>
<evidence type="ECO:0000313" key="3">
    <source>
        <dbReference type="Proteomes" id="UP000229966"/>
    </source>
</evidence>
<gene>
    <name evidence="2" type="ORF">COS38_03440</name>
</gene>
<evidence type="ECO:0000259" key="1">
    <source>
        <dbReference type="Pfam" id="PF04545"/>
    </source>
</evidence>
<organism evidence="2 3">
    <name type="scientific">Candidatus Berkelbacteria bacterium CG03_land_8_20_14_0_80_40_36</name>
    <dbReference type="NCBI Taxonomy" id="1974509"/>
    <lineage>
        <taxon>Bacteria</taxon>
        <taxon>Candidatus Berkelbacteria</taxon>
    </lineage>
</organism>
<dbReference type="InterPro" id="IPR036390">
    <property type="entry name" value="WH_DNA-bd_sf"/>
</dbReference>
<dbReference type="InterPro" id="IPR013324">
    <property type="entry name" value="RNA_pol_sigma_r3/r4-like"/>
</dbReference>
<name>A0A2M7CHJ1_9BACT</name>
<dbReference type="SUPFAM" id="SSF46785">
    <property type="entry name" value="Winged helix' DNA-binding domain"/>
    <property type="match status" value="1"/>
</dbReference>
<dbReference type="GO" id="GO:0006352">
    <property type="term" value="P:DNA-templated transcription initiation"/>
    <property type="evidence" value="ECO:0007669"/>
    <property type="project" value="InterPro"/>
</dbReference>
<dbReference type="Proteomes" id="UP000229966">
    <property type="component" value="Unassembled WGS sequence"/>
</dbReference>
<evidence type="ECO:0000313" key="2">
    <source>
        <dbReference type="EMBL" id="PIV25091.1"/>
    </source>
</evidence>
<dbReference type="GO" id="GO:0003700">
    <property type="term" value="F:DNA-binding transcription factor activity"/>
    <property type="evidence" value="ECO:0007669"/>
    <property type="project" value="InterPro"/>
</dbReference>
<dbReference type="InterPro" id="IPR007630">
    <property type="entry name" value="RNA_pol_sigma70_r4"/>
</dbReference>